<reference evidence="2 3" key="1">
    <citation type="journal article" date="2016" name="Mol. Biol. Evol.">
        <title>Comparative Genomics of Early-Diverging Mushroom-Forming Fungi Provides Insights into the Origins of Lignocellulose Decay Capabilities.</title>
        <authorList>
            <person name="Nagy L.G."/>
            <person name="Riley R."/>
            <person name="Tritt A."/>
            <person name="Adam C."/>
            <person name="Daum C."/>
            <person name="Floudas D."/>
            <person name="Sun H."/>
            <person name="Yadav J.S."/>
            <person name="Pangilinan J."/>
            <person name="Larsson K.H."/>
            <person name="Matsuura K."/>
            <person name="Barry K."/>
            <person name="Labutti K."/>
            <person name="Kuo R."/>
            <person name="Ohm R.A."/>
            <person name="Bhattacharya S.S."/>
            <person name="Shirouzu T."/>
            <person name="Yoshinaga Y."/>
            <person name="Martin F.M."/>
            <person name="Grigoriev I.V."/>
            <person name="Hibbett D.S."/>
        </authorList>
    </citation>
    <scope>NUCLEOTIDE SEQUENCE [LARGE SCALE GENOMIC DNA]</scope>
    <source>
        <strain evidence="2 3">HHB12029</strain>
    </source>
</reference>
<dbReference type="EMBL" id="KV425888">
    <property type="protein sequence ID" value="KZW02437.1"/>
    <property type="molecule type" value="Genomic_DNA"/>
</dbReference>
<accession>A0A165PNR1</accession>
<dbReference type="STRING" id="1314781.A0A165PNR1"/>
<dbReference type="OrthoDB" id="10262413at2759"/>
<dbReference type="Gene3D" id="3.40.50.720">
    <property type="entry name" value="NAD(P)-binding Rossmann-like Domain"/>
    <property type="match status" value="1"/>
</dbReference>
<dbReference type="InterPro" id="IPR001509">
    <property type="entry name" value="Epimerase_deHydtase"/>
</dbReference>
<evidence type="ECO:0000313" key="3">
    <source>
        <dbReference type="Proteomes" id="UP000077266"/>
    </source>
</evidence>
<dbReference type="PANTHER" id="PTHR48079:SF6">
    <property type="entry name" value="NAD(P)-BINDING DOMAIN-CONTAINING PROTEIN-RELATED"/>
    <property type="match status" value="1"/>
</dbReference>
<dbReference type="AlphaFoldDB" id="A0A165PNR1"/>
<gene>
    <name evidence="2" type="ORF">EXIGLDRAFT_759935</name>
</gene>
<dbReference type="InParanoid" id="A0A165PNR1"/>
<dbReference type="Proteomes" id="UP000077266">
    <property type="component" value="Unassembled WGS sequence"/>
</dbReference>
<dbReference type="GO" id="GO:0004029">
    <property type="term" value="F:aldehyde dehydrogenase (NAD+) activity"/>
    <property type="evidence" value="ECO:0007669"/>
    <property type="project" value="TreeGrafter"/>
</dbReference>
<sequence>MPQDSLKIFILGVTGYVGGPLLRALKKAYPNAHYSALIRSEAHIPIFRAEGVQEIIHGSSSDTDKLRKACSEADVVFAVADCDDVPMAQAVLAGLKDNFEKTGRRPVLIHTSGSALVMDRSQGIIDRKLAAAPCDDADEENIKRIPPEALHRNVDNLIFAADKEGYVDAWIVSPPTLYGESNGPLVRGSKQIPIIVNLALAAGKAFTVNEGSARWDNMHVQDLVDFFILLTQKALSPEATRASPYSKFYFLESSSHSWGELTKLVAEAMYKRGVLPTKEVTPLSFEEAMAIDQWAFGVMTNSFTKASKAHQLGWTPKHVDWRAEIDGDVERYLKTLGKI</sequence>
<protein>
    <submittedName>
        <fullName evidence="2">NAD(P)-binding protein</fullName>
    </submittedName>
</protein>
<dbReference type="GO" id="GO:0005737">
    <property type="term" value="C:cytoplasm"/>
    <property type="evidence" value="ECO:0007669"/>
    <property type="project" value="TreeGrafter"/>
</dbReference>
<organism evidence="2 3">
    <name type="scientific">Exidia glandulosa HHB12029</name>
    <dbReference type="NCBI Taxonomy" id="1314781"/>
    <lineage>
        <taxon>Eukaryota</taxon>
        <taxon>Fungi</taxon>
        <taxon>Dikarya</taxon>
        <taxon>Basidiomycota</taxon>
        <taxon>Agaricomycotina</taxon>
        <taxon>Agaricomycetes</taxon>
        <taxon>Auriculariales</taxon>
        <taxon>Exidiaceae</taxon>
        <taxon>Exidia</taxon>
    </lineage>
</organism>
<dbReference type="FunCoup" id="A0A165PNR1">
    <property type="interactions" value="26"/>
</dbReference>
<dbReference type="InterPro" id="IPR036291">
    <property type="entry name" value="NAD(P)-bd_dom_sf"/>
</dbReference>
<name>A0A165PNR1_EXIGL</name>
<dbReference type="Pfam" id="PF01370">
    <property type="entry name" value="Epimerase"/>
    <property type="match status" value="1"/>
</dbReference>
<dbReference type="InterPro" id="IPR051783">
    <property type="entry name" value="NAD(P)-dependent_oxidoreduct"/>
</dbReference>
<feature type="domain" description="NAD-dependent epimerase/dehydratase" evidence="1">
    <location>
        <begin position="8"/>
        <end position="233"/>
    </location>
</feature>
<evidence type="ECO:0000259" key="1">
    <source>
        <dbReference type="Pfam" id="PF01370"/>
    </source>
</evidence>
<dbReference type="PANTHER" id="PTHR48079">
    <property type="entry name" value="PROTEIN YEEZ"/>
    <property type="match status" value="1"/>
</dbReference>
<evidence type="ECO:0000313" key="2">
    <source>
        <dbReference type="EMBL" id="KZW02437.1"/>
    </source>
</evidence>
<proteinExistence type="predicted"/>
<keyword evidence="3" id="KW-1185">Reference proteome</keyword>
<dbReference type="SUPFAM" id="SSF51735">
    <property type="entry name" value="NAD(P)-binding Rossmann-fold domains"/>
    <property type="match status" value="1"/>
</dbReference>